<name>A0ABX5XUQ1_9BACT</name>
<dbReference type="Proteomes" id="UP000318081">
    <property type="component" value="Chromosome"/>
</dbReference>
<sequence length="266" mass="30162">MTKAALKTLFSTYWCSAGWVPQSERHIEPDAFAHAKAAGVMFDPLFVSHDELVERGRKLSVSIAKSRVVDAFLASLSTRCLELRSALSSWAYLRHFPAHSHTGAGMCDVCGSYNMPEKGQDLNVLNFERFKWGGCRHDDLMFAVFNLERFTDIERLTPTAEDHELFEQCIAAIRSVPAETTAANLHKAIPKAVRSNKDERDVLLDILGIAGVLQTESHNGYLNRFVEYRDRQLPAQRFVDRRYPFCWWRGSDGVNSATLLELFDMT</sequence>
<evidence type="ECO:0000313" key="1">
    <source>
        <dbReference type="EMBL" id="QDV85011.1"/>
    </source>
</evidence>
<dbReference type="RefSeq" id="WP_145214091.1">
    <property type="nucleotide sequence ID" value="NZ_CP036432.1"/>
</dbReference>
<dbReference type="EMBL" id="CP036432">
    <property type="protein sequence ID" value="QDV85011.1"/>
    <property type="molecule type" value="Genomic_DNA"/>
</dbReference>
<protein>
    <submittedName>
        <fullName evidence="1">Uncharacterized protein</fullName>
    </submittedName>
</protein>
<keyword evidence="2" id="KW-1185">Reference proteome</keyword>
<gene>
    <name evidence="1" type="ORF">TBK1r_39630</name>
</gene>
<evidence type="ECO:0000313" key="2">
    <source>
        <dbReference type="Proteomes" id="UP000318081"/>
    </source>
</evidence>
<organism evidence="1 2">
    <name type="scientific">Stieleria magnilauensis</name>
    <dbReference type="NCBI Taxonomy" id="2527963"/>
    <lineage>
        <taxon>Bacteria</taxon>
        <taxon>Pseudomonadati</taxon>
        <taxon>Planctomycetota</taxon>
        <taxon>Planctomycetia</taxon>
        <taxon>Pirellulales</taxon>
        <taxon>Pirellulaceae</taxon>
        <taxon>Stieleria</taxon>
    </lineage>
</organism>
<proteinExistence type="predicted"/>
<reference evidence="1 2" key="1">
    <citation type="submission" date="2019-02" db="EMBL/GenBank/DDBJ databases">
        <title>Deep-cultivation of Planctomycetes and their phenomic and genomic characterization uncovers novel biology.</title>
        <authorList>
            <person name="Wiegand S."/>
            <person name="Jogler M."/>
            <person name="Boedeker C."/>
            <person name="Pinto D."/>
            <person name="Vollmers J."/>
            <person name="Rivas-Marin E."/>
            <person name="Kohn T."/>
            <person name="Peeters S.H."/>
            <person name="Heuer A."/>
            <person name="Rast P."/>
            <person name="Oberbeckmann S."/>
            <person name="Bunk B."/>
            <person name="Jeske O."/>
            <person name="Meyerdierks A."/>
            <person name="Storesund J.E."/>
            <person name="Kallscheuer N."/>
            <person name="Luecker S."/>
            <person name="Lage O.M."/>
            <person name="Pohl T."/>
            <person name="Merkel B.J."/>
            <person name="Hornburger P."/>
            <person name="Mueller R.-W."/>
            <person name="Bruemmer F."/>
            <person name="Labrenz M."/>
            <person name="Spormann A.M."/>
            <person name="Op den Camp H."/>
            <person name="Overmann J."/>
            <person name="Amann R."/>
            <person name="Jetten M.S.M."/>
            <person name="Mascher T."/>
            <person name="Medema M.H."/>
            <person name="Devos D.P."/>
            <person name="Kaster A.-K."/>
            <person name="Ovreas L."/>
            <person name="Rohde M."/>
            <person name="Galperin M.Y."/>
            <person name="Jogler C."/>
        </authorList>
    </citation>
    <scope>NUCLEOTIDE SEQUENCE [LARGE SCALE GENOMIC DNA]</scope>
    <source>
        <strain evidence="1 2">TBK1r</strain>
    </source>
</reference>
<accession>A0ABX5XUQ1</accession>